<dbReference type="InterPro" id="IPR008930">
    <property type="entry name" value="Terpenoid_cyclase/PrenylTrfase"/>
</dbReference>
<comment type="cofactor">
    <cofactor evidence="1">
        <name>Mg(2+)</name>
        <dbReference type="ChEBI" id="CHEBI:18420"/>
    </cofactor>
</comment>
<evidence type="ECO:0000256" key="3">
    <source>
        <dbReference type="ARBA" id="ARBA00022842"/>
    </source>
</evidence>
<dbReference type="GO" id="GO:0000287">
    <property type="term" value="F:magnesium ion binding"/>
    <property type="evidence" value="ECO:0007669"/>
    <property type="project" value="TreeGrafter"/>
</dbReference>
<dbReference type="EMBL" id="JACGWM010000008">
    <property type="protein sequence ID" value="KAL0357394.1"/>
    <property type="molecule type" value="Genomic_DNA"/>
</dbReference>
<gene>
    <name evidence="4" type="ORF">Scaly_1425100</name>
</gene>
<protein>
    <submittedName>
        <fullName evidence="4">(-)-kolavenyl diphosphate synthase TPS28, chloroplastic</fullName>
    </submittedName>
</protein>
<organism evidence="4">
    <name type="scientific">Sesamum calycinum</name>
    <dbReference type="NCBI Taxonomy" id="2727403"/>
    <lineage>
        <taxon>Eukaryota</taxon>
        <taxon>Viridiplantae</taxon>
        <taxon>Streptophyta</taxon>
        <taxon>Embryophyta</taxon>
        <taxon>Tracheophyta</taxon>
        <taxon>Spermatophyta</taxon>
        <taxon>Magnoliopsida</taxon>
        <taxon>eudicotyledons</taxon>
        <taxon>Gunneridae</taxon>
        <taxon>Pentapetalae</taxon>
        <taxon>asterids</taxon>
        <taxon>lamiids</taxon>
        <taxon>Lamiales</taxon>
        <taxon>Pedaliaceae</taxon>
        <taxon>Sesamum</taxon>
    </lineage>
</organism>
<dbReference type="AlphaFoldDB" id="A0AAW2PME1"/>
<evidence type="ECO:0000256" key="2">
    <source>
        <dbReference type="ARBA" id="ARBA00022723"/>
    </source>
</evidence>
<reference evidence="4" key="1">
    <citation type="submission" date="2020-06" db="EMBL/GenBank/DDBJ databases">
        <authorList>
            <person name="Li T."/>
            <person name="Hu X."/>
            <person name="Zhang T."/>
            <person name="Song X."/>
            <person name="Zhang H."/>
            <person name="Dai N."/>
            <person name="Sheng W."/>
            <person name="Hou X."/>
            <person name="Wei L."/>
        </authorList>
    </citation>
    <scope>NUCLEOTIDE SEQUENCE</scope>
    <source>
        <strain evidence="4">KEN8</strain>
        <tissue evidence="4">Leaf</tissue>
    </source>
</reference>
<proteinExistence type="predicted"/>
<evidence type="ECO:0000313" key="4">
    <source>
        <dbReference type="EMBL" id="KAL0357394.1"/>
    </source>
</evidence>
<dbReference type="GO" id="GO:0009507">
    <property type="term" value="C:chloroplast"/>
    <property type="evidence" value="ECO:0007669"/>
    <property type="project" value="TreeGrafter"/>
</dbReference>
<dbReference type="InterPro" id="IPR036965">
    <property type="entry name" value="Terpene_synth_N_sf"/>
</dbReference>
<sequence length="114" mass="13169">MCSSTLRMVDSFFASWGSRTRLLPECTTCTGLLRLCFPEKKILADARKFSAMFLQGKRANIKILDKWIIAKDLPGEVGYALDVPWYASLWLETRFYLEKYGGEEDAWIGKTLYR</sequence>
<name>A0AAW2PME1_9LAMI</name>
<dbReference type="PANTHER" id="PTHR31739">
    <property type="entry name" value="ENT-COPALYL DIPHOSPHATE SYNTHASE, CHLOROPLASTIC"/>
    <property type="match status" value="1"/>
</dbReference>
<dbReference type="PANTHER" id="PTHR31739:SF4">
    <property type="entry name" value="ENT-COPALYL DIPHOSPHATE SYNTHASE, CHLOROPLASTIC"/>
    <property type="match status" value="1"/>
</dbReference>
<keyword evidence="3" id="KW-0460">Magnesium</keyword>
<dbReference type="GO" id="GO:0009686">
    <property type="term" value="P:gibberellin biosynthetic process"/>
    <property type="evidence" value="ECO:0007669"/>
    <property type="project" value="TreeGrafter"/>
</dbReference>
<dbReference type="Gene3D" id="1.50.10.130">
    <property type="entry name" value="Terpene synthase, N-terminal domain"/>
    <property type="match status" value="1"/>
</dbReference>
<evidence type="ECO:0000256" key="1">
    <source>
        <dbReference type="ARBA" id="ARBA00001946"/>
    </source>
</evidence>
<comment type="caution">
    <text evidence="4">The sequence shown here is derived from an EMBL/GenBank/DDBJ whole genome shotgun (WGS) entry which is preliminary data.</text>
</comment>
<dbReference type="SUPFAM" id="SSF48239">
    <property type="entry name" value="Terpenoid cyclases/Protein prenyltransferases"/>
    <property type="match status" value="1"/>
</dbReference>
<dbReference type="InterPro" id="IPR050148">
    <property type="entry name" value="Terpene_synthase-like"/>
</dbReference>
<dbReference type="GO" id="GO:0010333">
    <property type="term" value="F:terpene synthase activity"/>
    <property type="evidence" value="ECO:0007669"/>
    <property type="project" value="InterPro"/>
</dbReference>
<keyword evidence="2" id="KW-0479">Metal-binding</keyword>
<accession>A0AAW2PME1</accession>
<reference evidence="4" key="2">
    <citation type="journal article" date="2024" name="Plant">
        <title>Genomic evolution and insights into agronomic trait innovations of Sesamum species.</title>
        <authorList>
            <person name="Miao H."/>
            <person name="Wang L."/>
            <person name="Qu L."/>
            <person name="Liu H."/>
            <person name="Sun Y."/>
            <person name="Le M."/>
            <person name="Wang Q."/>
            <person name="Wei S."/>
            <person name="Zheng Y."/>
            <person name="Lin W."/>
            <person name="Duan Y."/>
            <person name="Cao H."/>
            <person name="Xiong S."/>
            <person name="Wang X."/>
            <person name="Wei L."/>
            <person name="Li C."/>
            <person name="Ma Q."/>
            <person name="Ju M."/>
            <person name="Zhao R."/>
            <person name="Li G."/>
            <person name="Mu C."/>
            <person name="Tian Q."/>
            <person name="Mei H."/>
            <person name="Zhang T."/>
            <person name="Gao T."/>
            <person name="Zhang H."/>
        </authorList>
    </citation>
    <scope>NUCLEOTIDE SEQUENCE</scope>
    <source>
        <strain evidence="4">KEN8</strain>
    </source>
</reference>